<keyword evidence="1" id="KW-0472">Membrane</keyword>
<evidence type="ECO:0000313" key="2">
    <source>
        <dbReference type="EMBL" id="CAE8624394.1"/>
    </source>
</evidence>
<feature type="transmembrane region" description="Helical" evidence="1">
    <location>
        <begin position="126"/>
        <end position="149"/>
    </location>
</feature>
<reference evidence="2" key="1">
    <citation type="submission" date="2021-02" db="EMBL/GenBank/DDBJ databases">
        <authorList>
            <person name="Dougan E. K."/>
            <person name="Rhodes N."/>
            <person name="Thang M."/>
            <person name="Chan C."/>
        </authorList>
    </citation>
    <scope>NUCLEOTIDE SEQUENCE</scope>
</reference>
<keyword evidence="3" id="KW-1185">Reference proteome</keyword>
<evidence type="ECO:0000256" key="1">
    <source>
        <dbReference type="SAM" id="Phobius"/>
    </source>
</evidence>
<dbReference type="Proteomes" id="UP000654075">
    <property type="component" value="Unassembled WGS sequence"/>
</dbReference>
<proteinExistence type="predicted"/>
<evidence type="ECO:0000313" key="3">
    <source>
        <dbReference type="Proteomes" id="UP000654075"/>
    </source>
</evidence>
<protein>
    <submittedName>
        <fullName evidence="2">Uncharacterized protein</fullName>
    </submittedName>
</protein>
<gene>
    <name evidence="2" type="ORF">PGLA1383_LOCUS41520</name>
</gene>
<keyword evidence="1" id="KW-0812">Transmembrane</keyword>
<comment type="caution">
    <text evidence="2">The sequence shown here is derived from an EMBL/GenBank/DDBJ whole genome shotgun (WGS) entry which is preliminary data.</text>
</comment>
<dbReference type="AlphaFoldDB" id="A0A813GGP4"/>
<sequence>MSGLGTSATAGLGRPGKSVRGFSATLTLSKMSSSASANTTTSLCVVVGQEESRGPKLLSPTLGDLQSFLPVSVRTELGANACPRISVSLSSRESPVLATLPNTMCSGHGMPSTTLGLQTPITLLRMASLVSVAVLCLWLMLAAILVLNVMPPPKIKDERVFL</sequence>
<accession>A0A813GGP4</accession>
<name>A0A813GGP4_POLGL</name>
<organism evidence="2 3">
    <name type="scientific">Polarella glacialis</name>
    <name type="common">Dinoflagellate</name>
    <dbReference type="NCBI Taxonomy" id="89957"/>
    <lineage>
        <taxon>Eukaryota</taxon>
        <taxon>Sar</taxon>
        <taxon>Alveolata</taxon>
        <taxon>Dinophyceae</taxon>
        <taxon>Suessiales</taxon>
        <taxon>Suessiaceae</taxon>
        <taxon>Polarella</taxon>
    </lineage>
</organism>
<dbReference type="EMBL" id="CAJNNV010028381">
    <property type="protein sequence ID" value="CAE8624394.1"/>
    <property type="molecule type" value="Genomic_DNA"/>
</dbReference>
<keyword evidence="1" id="KW-1133">Transmembrane helix</keyword>